<sequence>MISVKFVLILFIMMLMSFPFIPFLMHKWSLNRNNVFFALLIILMTIPFSIIASYSYERINNEDLYDSHDD</sequence>
<organism evidence="2 3">
    <name type="scientific">Plasmodium fragile</name>
    <dbReference type="NCBI Taxonomy" id="5857"/>
    <lineage>
        <taxon>Eukaryota</taxon>
        <taxon>Sar</taxon>
        <taxon>Alveolata</taxon>
        <taxon>Apicomplexa</taxon>
        <taxon>Aconoidasida</taxon>
        <taxon>Haemosporida</taxon>
        <taxon>Plasmodiidae</taxon>
        <taxon>Plasmodium</taxon>
        <taxon>Plasmodium (Plasmodium)</taxon>
    </lineage>
</organism>
<reference evidence="2 3" key="1">
    <citation type="submission" date="2014-03" db="EMBL/GenBank/DDBJ databases">
        <title>The Genome Sequence of Plasmodium fragile nilgiri.</title>
        <authorList>
            <consortium name="The Broad Institute Genomics Platform"/>
            <consortium name="The Broad Institute Genome Sequencing Center for Infectious Disease"/>
            <person name="Neafsey D."/>
            <person name="Duraisingh M."/>
            <person name="Young S.K."/>
            <person name="Zeng Q."/>
            <person name="Gargeya S."/>
            <person name="Abouelleil A."/>
            <person name="Alvarado L."/>
            <person name="Chapman S.B."/>
            <person name="Gainer-Dewar J."/>
            <person name="Goldberg J."/>
            <person name="Griggs A."/>
            <person name="Gujja S."/>
            <person name="Hansen M."/>
            <person name="Howarth C."/>
            <person name="Imamovic A."/>
            <person name="Larimer J."/>
            <person name="Pearson M."/>
            <person name="Poon T.W."/>
            <person name="Priest M."/>
            <person name="Roberts A."/>
            <person name="Saif S."/>
            <person name="Shea T."/>
            <person name="Sykes S."/>
            <person name="Wortman J."/>
            <person name="Nusbaum C."/>
            <person name="Birren B."/>
        </authorList>
    </citation>
    <scope>NUCLEOTIDE SEQUENCE [LARGE SCALE GENOMIC DNA]</scope>
    <source>
        <strain evidence="3">nilgiri</strain>
    </source>
</reference>
<evidence type="ECO:0000313" key="3">
    <source>
        <dbReference type="Proteomes" id="UP000054561"/>
    </source>
</evidence>
<keyword evidence="1" id="KW-1133">Transmembrane helix</keyword>
<dbReference type="OrthoDB" id="10405309at2759"/>
<dbReference type="Proteomes" id="UP000054561">
    <property type="component" value="Unassembled WGS sequence"/>
</dbReference>
<feature type="transmembrane region" description="Helical" evidence="1">
    <location>
        <begin position="6"/>
        <end position="24"/>
    </location>
</feature>
<accession>A0A0D9QSN0</accession>
<evidence type="ECO:0000313" key="2">
    <source>
        <dbReference type="EMBL" id="KJP89983.1"/>
    </source>
</evidence>
<dbReference type="AlphaFoldDB" id="A0A0D9QSN0"/>
<keyword evidence="1" id="KW-0472">Membrane</keyword>
<protein>
    <submittedName>
        <fullName evidence="2">Uncharacterized protein</fullName>
    </submittedName>
</protein>
<evidence type="ECO:0000256" key="1">
    <source>
        <dbReference type="SAM" id="Phobius"/>
    </source>
</evidence>
<dbReference type="VEuPathDB" id="PlasmoDB:AK88_00439"/>
<dbReference type="EMBL" id="KQ001647">
    <property type="protein sequence ID" value="KJP89983.1"/>
    <property type="molecule type" value="Genomic_DNA"/>
</dbReference>
<gene>
    <name evidence="2" type="ORF">AK88_00439</name>
</gene>
<proteinExistence type="predicted"/>
<feature type="transmembrane region" description="Helical" evidence="1">
    <location>
        <begin position="36"/>
        <end position="56"/>
    </location>
</feature>
<keyword evidence="3" id="KW-1185">Reference proteome</keyword>
<dbReference type="GeneID" id="24265753"/>
<name>A0A0D9QSN0_PLAFR</name>
<keyword evidence="1" id="KW-0812">Transmembrane</keyword>
<dbReference type="RefSeq" id="XP_012333513.1">
    <property type="nucleotide sequence ID" value="XM_012478090.1"/>
</dbReference>